<dbReference type="RefSeq" id="WP_058756756.1">
    <property type="nucleotide sequence ID" value="NZ_LDTB01000074.1"/>
</dbReference>
<evidence type="ECO:0000313" key="4">
    <source>
        <dbReference type="Proteomes" id="UP000074310"/>
    </source>
</evidence>
<evidence type="ECO:0000256" key="1">
    <source>
        <dbReference type="SAM" id="MobiDB-lite"/>
    </source>
</evidence>
<protein>
    <submittedName>
        <fullName evidence="3">Phage-shock protein</fullName>
    </submittedName>
</protein>
<comment type="caution">
    <text evidence="3">The sequence shown here is derived from an EMBL/GenBank/DDBJ whole genome shotgun (WGS) entry which is preliminary data.</text>
</comment>
<accession>A0A147HWI3</accession>
<evidence type="ECO:0000313" key="3">
    <source>
        <dbReference type="EMBL" id="KTT69268.1"/>
    </source>
</evidence>
<keyword evidence="2" id="KW-1133">Transmembrane helix</keyword>
<sequence length="95" mass="11288">MEFFMPVLVVGILFLGLPWLVFHYVTKWKTAPRMTGEDEQLLDEMYNLARRLEDRVTTVERIVAADNPDFRTGLGDYRQQPDYRLEGQRPLDRRN</sequence>
<keyword evidence="2" id="KW-0472">Membrane</keyword>
<name>A0A147HWI3_9SPHN</name>
<proteinExistence type="predicted"/>
<reference evidence="3 4" key="1">
    <citation type="journal article" date="2016" name="Front. Microbiol.">
        <title>Genomic Resource of Rice Seed Associated Bacteria.</title>
        <authorList>
            <person name="Midha S."/>
            <person name="Bansal K."/>
            <person name="Sharma S."/>
            <person name="Kumar N."/>
            <person name="Patil P.P."/>
            <person name="Chaudhry V."/>
            <person name="Patil P.B."/>
        </authorList>
    </citation>
    <scope>NUCLEOTIDE SEQUENCE [LARGE SCALE GENOMIC DNA]</scope>
    <source>
        <strain evidence="3 4">NS334</strain>
    </source>
</reference>
<keyword evidence="2" id="KW-0812">Transmembrane</keyword>
<dbReference type="Proteomes" id="UP000074310">
    <property type="component" value="Unassembled WGS sequence"/>
</dbReference>
<dbReference type="GO" id="GO:0006355">
    <property type="term" value="P:regulation of DNA-templated transcription"/>
    <property type="evidence" value="ECO:0007669"/>
    <property type="project" value="InterPro"/>
</dbReference>
<gene>
    <name evidence="3" type="ORF">NS334_14960</name>
</gene>
<dbReference type="InterPro" id="IPR009554">
    <property type="entry name" value="Phageshock_PspB"/>
</dbReference>
<feature type="transmembrane region" description="Helical" evidence="2">
    <location>
        <begin position="6"/>
        <end position="25"/>
    </location>
</feature>
<dbReference type="NCBIfam" id="TIGR02976">
    <property type="entry name" value="phageshock_pspB"/>
    <property type="match status" value="1"/>
</dbReference>
<feature type="compositionally biased region" description="Basic and acidic residues" evidence="1">
    <location>
        <begin position="79"/>
        <end position="95"/>
    </location>
</feature>
<dbReference type="PATRIC" id="fig|869719.3.peg.3173"/>
<dbReference type="GO" id="GO:0009271">
    <property type="term" value="P:phage shock"/>
    <property type="evidence" value="ECO:0007669"/>
    <property type="project" value="InterPro"/>
</dbReference>
<dbReference type="EMBL" id="LDTB01000074">
    <property type="protein sequence ID" value="KTT69268.1"/>
    <property type="molecule type" value="Genomic_DNA"/>
</dbReference>
<organism evidence="3 4">
    <name type="scientific">Sphingomonas endophytica</name>
    <dbReference type="NCBI Taxonomy" id="869719"/>
    <lineage>
        <taxon>Bacteria</taxon>
        <taxon>Pseudomonadati</taxon>
        <taxon>Pseudomonadota</taxon>
        <taxon>Alphaproteobacteria</taxon>
        <taxon>Sphingomonadales</taxon>
        <taxon>Sphingomonadaceae</taxon>
        <taxon>Sphingomonas</taxon>
    </lineage>
</organism>
<dbReference type="Pfam" id="PF06667">
    <property type="entry name" value="PspB"/>
    <property type="match status" value="1"/>
</dbReference>
<evidence type="ECO:0000256" key="2">
    <source>
        <dbReference type="SAM" id="Phobius"/>
    </source>
</evidence>
<feature type="region of interest" description="Disordered" evidence="1">
    <location>
        <begin position="68"/>
        <end position="95"/>
    </location>
</feature>
<dbReference type="AlphaFoldDB" id="A0A147HWI3"/>
<dbReference type="OrthoDB" id="7365677at2"/>
<keyword evidence="4" id="KW-1185">Reference proteome</keyword>